<evidence type="ECO:0000256" key="3">
    <source>
        <dbReference type="ARBA" id="ARBA00022679"/>
    </source>
</evidence>
<feature type="domain" description="Anthranilate synthase component I N-terminal" evidence="8">
    <location>
        <begin position="270"/>
        <end position="408"/>
    </location>
</feature>
<feature type="region of interest" description="Disordered" evidence="5">
    <location>
        <begin position="213"/>
        <end position="246"/>
    </location>
</feature>
<dbReference type="PROSITE" id="PS51273">
    <property type="entry name" value="GATASE_TYPE_1"/>
    <property type="match status" value="1"/>
</dbReference>
<feature type="domain" description="Chorismate-utilising enzyme C-terminal" evidence="7">
    <location>
        <begin position="466"/>
        <end position="728"/>
    </location>
</feature>
<dbReference type="PANTHER" id="PTHR11236">
    <property type="entry name" value="AMINOBENZOATE/ANTHRANILATE SYNTHASE"/>
    <property type="match status" value="1"/>
</dbReference>
<sequence>MPGIQPALRVLVVDNYDSFTHNLVHQITRVTGAVPRVVPHDWTGWESAVLDSVDAVVVSPGPGTPEHPEDMGISADVIAEALARGTVPVLGVCLGHQGIAHALGAAVVRAPEPRHGRTSPVRHAGEGVFAGLPDPFTAVRYHSLVVEEGPRGEVAGTAGVLRVTARADDGTVMGLAHTELPLWGVQFHPESVLAEHGDRLLENFARLAREHAERRSVREMRSARPAPDHGERTHAAPPLPEHSGLGCRTPVVQEAPRTAPLLRTLTTAAAPEQIFHALYGAEDCAVWLDGNLPGDPRGCFSVMGAPSGPGAARAWADVSAGTVTVQRRGRSPETLRTGFFDWLEAELRGQDTVAEVVDGCSFALGWVGCLGYELKAECGGVSTHRAETPDAAFVFLDRAVVWDAETSSAHLLALPDGGAAGSAQRWLEETAAVIRGLGPDTSAEPPAGGRQGARTGSPALRARHSQDDYLSLIAEVQELIAAGETYEACLTNELGVELAGAVDPWVTYLRLRRRNPAPFGAFLRFPELGDREAFTVMSTSPERFLRIDAEGRAESSPIKGTRPRGPTGAEDAGLREELLTAEKDRSENLMIVDLVRNDLGRVAEAGTVHVERLFAVESYATVHQLVSTVSARLAADRSPVECVRAAFPPGSMTGAPKVRTMALLDALEGGPRGVYSGALGWFSLSGAVDLSVVIRTLVHTGNRLSSGVGGAIVALSDPDEEYAETQVKASPLLRLLKEEEEGV</sequence>
<dbReference type="InterPro" id="IPR017926">
    <property type="entry name" value="GATASE"/>
</dbReference>
<dbReference type="NCBIfam" id="TIGR00566">
    <property type="entry name" value="trpG_papA"/>
    <property type="match status" value="1"/>
</dbReference>
<dbReference type="PRINTS" id="PR00097">
    <property type="entry name" value="ANTSNTHASEII"/>
</dbReference>
<feature type="region of interest" description="Disordered" evidence="5">
    <location>
        <begin position="552"/>
        <end position="571"/>
    </location>
</feature>
<evidence type="ECO:0000256" key="2">
    <source>
        <dbReference type="ARBA" id="ARBA00013139"/>
    </source>
</evidence>
<evidence type="ECO:0000259" key="7">
    <source>
        <dbReference type="Pfam" id="PF00425"/>
    </source>
</evidence>
<dbReference type="CDD" id="cd01743">
    <property type="entry name" value="GATase1_Anthranilate_Synthase"/>
    <property type="match status" value="1"/>
</dbReference>
<dbReference type="EC" id="2.6.1.85" evidence="2"/>
<dbReference type="RefSeq" id="WP_344337906.1">
    <property type="nucleotide sequence ID" value="NZ_BAAAPZ010000017.1"/>
</dbReference>
<evidence type="ECO:0000313" key="10">
    <source>
        <dbReference type="Proteomes" id="UP001500984"/>
    </source>
</evidence>
<keyword evidence="10" id="KW-1185">Reference proteome</keyword>
<comment type="similarity">
    <text evidence="1">In the C-terminal section; belongs to the anthranilate synthase component I family.</text>
</comment>
<dbReference type="SUPFAM" id="SSF52317">
    <property type="entry name" value="Class I glutamine amidotransferase-like"/>
    <property type="match status" value="1"/>
</dbReference>
<evidence type="ECO:0000256" key="4">
    <source>
        <dbReference type="ARBA" id="ARBA00022962"/>
    </source>
</evidence>
<dbReference type="Pfam" id="PF00117">
    <property type="entry name" value="GATase"/>
    <property type="match status" value="1"/>
</dbReference>
<dbReference type="InterPro" id="IPR005801">
    <property type="entry name" value="ADC_synthase"/>
</dbReference>
<evidence type="ECO:0000256" key="5">
    <source>
        <dbReference type="SAM" id="MobiDB-lite"/>
    </source>
</evidence>
<keyword evidence="3" id="KW-0808">Transferase</keyword>
<dbReference type="InterPro" id="IPR006805">
    <property type="entry name" value="Anth_synth_I_N"/>
</dbReference>
<accession>A0ABN2X2X8</accession>
<dbReference type="InterPro" id="IPR006221">
    <property type="entry name" value="TrpG/PapA_dom"/>
</dbReference>
<keyword evidence="4" id="KW-0315">Glutamine amidotransferase</keyword>
<feature type="region of interest" description="Disordered" evidence="5">
    <location>
        <begin position="437"/>
        <end position="459"/>
    </location>
</feature>
<dbReference type="NCBIfam" id="TIGR00553">
    <property type="entry name" value="pabB"/>
    <property type="match status" value="1"/>
</dbReference>
<reference evidence="9 10" key="1">
    <citation type="journal article" date="2019" name="Int. J. Syst. Evol. Microbiol.">
        <title>The Global Catalogue of Microorganisms (GCM) 10K type strain sequencing project: providing services to taxonomists for standard genome sequencing and annotation.</title>
        <authorList>
            <consortium name="The Broad Institute Genomics Platform"/>
            <consortium name="The Broad Institute Genome Sequencing Center for Infectious Disease"/>
            <person name="Wu L."/>
            <person name="Ma J."/>
        </authorList>
    </citation>
    <scope>NUCLEOTIDE SEQUENCE [LARGE SCALE GENOMIC DNA]</scope>
    <source>
        <strain evidence="9 10">JCM 15900</strain>
    </source>
</reference>
<dbReference type="Pfam" id="PF04715">
    <property type="entry name" value="Anth_synt_I_N"/>
    <property type="match status" value="1"/>
</dbReference>
<dbReference type="PRINTS" id="PR00099">
    <property type="entry name" value="CPSGATASE"/>
</dbReference>
<evidence type="ECO:0000256" key="1">
    <source>
        <dbReference type="ARBA" id="ARBA00005970"/>
    </source>
</evidence>
<evidence type="ECO:0000259" key="6">
    <source>
        <dbReference type="Pfam" id="PF00117"/>
    </source>
</evidence>
<evidence type="ECO:0000313" key="9">
    <source>
        <dbReference type="EMBL" id="GAA2103821.1"/>
    </source>
</evidence>
<comment type="caution">
    <text evidence="9">The sequence shown here is derived from an EMBL/GenBank/DDBJ whole genome shotgun (WGS) entry which is preliminary data.</text>
</comment>
<dbReference type="InterPro" id="IPR015890">
    <property type="entry name" value="Chorismate_C"/>
</dbReference>
<dbReference type="Gene3D" id="3.60.120.10">
    <property type="entry name" value="Anthranilate synthase"/>
    <property type="match status" value="1"/>
</dbReference>
<dbReference type="SUPFAM" id="SSF56322">
    <property type="entry name" value="ADC synthase"/>
    <property type="match status" value="1"/>
</dbReference>
<proteinExistence type="inferred from homology"/>
<dbReference type="PANTHER" id="PTHR11236:SF18">
    <property type="entry name" value="AMINODEOXYCHORISMATE SYNTHASE"/>
    <property type="match status" value="1"/>
</dbReference>
<gene>
    <name evidence="9" type="primary">pabB</name>
    <name evidence="9" type="ORF">GCM10009823_28020</name>
</gene>
<dbReference type="Pfam" id="PF00425">
    <property type="entry name" value="Chorismate_bind"/>
    <property type="match status" value="1"/>
</dbReference>
<name>A0ABN2X2X8_9MICO</name>
<dbReference type="EMBL" id="BAAAPZ010000017">
    <property type="protein sequence ID" value="GAA2103821.1"/>
    <property type="molecule type" value="Genomic_DNA"/>
</dbReference>
<dbReference type="InterPro" id="IPR019999">
    <property type="entry name" value="Anth_synth_I-like"/>
</dbReference>
<protein>
    <recommendedName>
        <fullName evidence="2">aminodeoxychorismate synthase</fullName>
        <ecNumber evidence="2">2.6.1.85</ecNumber>
    </recommendedName>
</protein>
<dbReference type="Gene3D" id="3.40.50.880">
    <property type="match status" value="1"/>
</dbReference>
<evidence type="ECO:0000259" key="8">
    <source>
        <dbReference type="Pfam" id="PF04715"/>
    </source>
</evidence>
<dbReference type="Proteomes" id="UP001500984">
    <property type="component" value="Unassembled WGS sequence"/>
</dbReference>
<feature type="domain" description="Glutamine amidotransferase" evidence="6">
    <location>
        <begin position="11"/>
        <end position="205"/>
    </location>
</feature>
<feature type="compositionally biased region" description="Basic and acidic residues" evidence="5">
    <location>
        <begin position="213"/>
        <end position="234"/>
    </location>
</feature>
<dbReference type="InterPro" id="IPR005802">
    <property type="entry name" value="ADC_synth_comp_1"/>
</dbReference>
<dbReference type="PRINTS" id="PR00096">
    <property type="entry name" value="GATASE"/>
</dbReference>
<dbReference type="InterPro" id="IPR029062">
    <property type="entry name" value="Class_I_gatase-like"/>
</dbReference>
<organism evidence="9 10">
    <name type="scientific">Brevibacterium salitolerans</name>
    <dbReference type="NCBI Taxonomy" id="1403566"/>
    <lineage>
        <taxon>Bacteria</taxon>
        <taxon>Bacillati</taxon>
        <taxon>Actinomycetota</taxon>
        <taxon>Actinomycetes</taxon>
        <taxon>Micrococcales</taxon>
        <taxon>Brevibacteriaceae</taxon>
        <taxon>Brevibacterium</taxon>
    </lineage>
</organism>